<evidence type="ECO:0000256" key="1">
    <source>
        <dbReference type="SAM" id="SignalP"/>
    </source>
</evidence>
<reference evidence="3 4" key="1">
    <citation type="submission" date="2019-05" db="EMBL/GenBank/DDBJ databases">
        <title>Emergence of the Ug99 lineage of the wheat stem rust pathogen through somatic hybridization.</title>
        <authorList>
            <person name="Li F."/>
            <person name="Upadhyaya N.M."/>
            <person name="Sperschneider J."/>
            <person name="Matny O."/>
            <person name="Nguyen-Phuc H."/>
            <person name="Mago R."/>
            <person name="Raley C."/>
            <person name="Miller M.E."/>
            <person name="Silverstein K.A.T."/>
            <person name="Henningsen E."/>
            <person name="Hirsch C.D."/>
            <person name="Visser B."/>
            <person name="Pretorius Z.A."/>
            <person name="Steffenson B.J."/>
            <person name="Schwessinger B."/>
            <person name="Dodds P.N."/>
            <person name="Figueroa M."/>
        </authorList>
    </citation>
    <scope>NUCLEOTIDE SEQUENCE [LARGE SCALE GENOMIC DNA]</scope>
    <source>
        <strain evidence="3">21-0</strain>
    </source>
</reference>
<gene>
    <name evidence="2" type="ORF">PGT21_028481</name>
    <name evidence="3" type="ORF">PGT21_028500</name>
</gene>
<dbReference type="EMBL" id="VSWC01000002">
    <property type="protein sequence ID" value="KAA1117962.1"/>
    <property type="molecule type" value="Genomic_DNA"/>
</dbReference>
<keyword evidence="1" id="KW-0732">Signal</keyword>
<comment type="caution">
    <text evidence="3">The sequence shown here is derived from an EMBL/GenBank/DDBJ whole genome shotgun (WGS) entry which is preliminary data.</text>
</comment>
<proteinExistence type="predicted"/>
<feature type="chain" id="PRO_5036366597" evidence="1">
    <location>
        <begin position="21"/>
        <end position="58"/>
    </location>
</feature>
<sequence length="58" mass="6198">MIEFFLLLFPVLAALPSSTTFEFDPDANGLFPKGVVGANPSSKSGTVYGKLMLFLLTS</sequence>
<keyword evidence="4" id="KW-1185">Reference proteome</keyword>
<dbReference type="AlphaFoldDB" id="A0A5B0QXC0"/>
<evidence type="ECO:0000313" key="4">
    <source>
        <dbReference type="Proteomes" id="UP000324748"/>
    </source>
</evidence>
<dbReference type="Proteomes" id="UP000324748">
    <property type="component" value="Unassembled WGS sequence"/>
</dbReference>
<name>A0A5B0QXC0_PUCGR</name>
<accession>A0A5B0QXC0</accession>
<organism evidence="3 4">
    <name type="scientific">Puccinia graminis f. sp. tritici</name>
    <dbReference type="NCBI Taxonomy" id="56615"/>
    <lineage>
        <taxon>Eukaryota</taxon>
        <taxon>Fungi</taxon>
        <taxon>Dikarya</taxon>
        <taxon>Basidiomycota</taxon>
        <taxon>Pucciniomycotina</taxon>
        <taxon>Pucciniomycetes</taxon>
        <taxon>Pucciniales</taxon>
        <taxon>Pucciniaceae</taxon>
        <taxon>Puccinia</taxon>
    </lineage>
</organism>
<feature type="signal peptide" evidence="1">
    <location>
        <begin position="1"/>
        <end position="20"/>
    </location>
</feature>
<dbReference type="EMBL" id="VSWC01000002">
    <property type="protein sequence ID" value="KAA1117961.1"/>
    <property type="molecule type" value="Genomic_DNA"/>
</dbReference>
<evidence type="ECO:0000313" key="2">
    <source>
        <dbReference type="EMBL" id="KAA1117961.1"/>
    </source>
</evidence>
<protein>
    <submittedName>
        <fullName evidence="3">Uncharacterized protein</fullName>
    </submittedName>
</protein>
<evidence type="ECO:0000313" key="3">
    <source>
        <dbReference type="EMBL" id="KAA1117962.1"/>
    </source>
</evidence>